<comment type="caution">
    <text evidence="2">The sequence shown here is derived from an EMBL/GenBank/DDBJ whole genome shotgun (WGS) entry which is preliminary data.</text>
</comment>
<reference evidence="2 3" key="1">
    <citation type="journal article" date="2017" name="BMC Genomics">
        <title>Whole-genome assembly of Babesia ovata and comparative genomics between closely related pathogens.</title>
        <authorList>
            <person name="Yamagishi J."/>
            <person name="Asada M."/>
            <person name="Hakimi H."/>
            <person name="Tanaka T.Q."/>
            <person name="Sugimoto C."/>
            <person name="Kawazu S."/>
        </authorList>
    </citation>
    <scope>NUCLEOTIDE SEQUENCE [LARGE SCALE GENOMIC DNA]</scope>
    <source>
        <strain evidence="2 3">Miyake</strain>
    </source>
</reference>
<dbReference type="GeneID" id="39873830"/>
<evidence type="ECO:0000313" key="3">
    <source>
        <dbReference type="Proteomes" id="UP000236319"/>
    </source>
</evidence>
<gene>
    <name evidence="2" type="ORF">BOVATA_015530</name>
</gene>
<evidence type="ECO:0000256" key="1">
    <source>
        <dbReference type="SAM" id="MobiDB-lite"/>
    </source>
</evidence>
<organism evidence="2 3">
    <name type="scientific">Babesia ovata</name>
    <dbReference type="NCBI Taxonomy" id="189622"/>
    <lineage>
        <taxon>Eukaryota</taxon>
        <taxon>Sar</taxon>
        <taxon>Alveolata</taxon>
        <taxon>Apicomplexa</taxon>
        <taxon>Aconoidasida</taxon>
        <taxon>Piroplasmida</taxon>
        <taxon>Babesiidae</taxon>
        <taxon>Babesia</taxon>
    </lineage>
</organism>
<dbReference type="RefSeq" id="XP_028866303.1">
    <property type="nucleotide sequence ID" value="XM_029010470.1"/>
</dbReference>
<dbReference type="Proteomes" id="UP000236319">
    <property type="component" value="Unassembled WGS sequence"/>
</dbReference>
<accession>A0A2H6KAP5</accession>
<evidence type="ECO:0000313" key="2">
    <source>
        <dbReference type="EMBL" id="GBE60060.1"/>
    </source>
</evidence>
<dbReference type="EMBL" id="BDSA01000002">
    <property type="protein sequence ID" value="GBE60060.1"/>
    <property type="molecule type" value="Genomic_DNA"/>
</dbReference>
<feature type="region of interest" description="Disordered" evidence="1">
    <location>
        <begin position="1"/>
        <end position="21"/>
    </location>
</feature>
<keyword evidence="3" id="KW-1185">Reference proteome</keyword>
<dbReference type="AlphaFoldDB" id="A0A2H6KAP5"/>
<sequence length="287" mass="31439">MVGEGERMPNSRAGLRSESGHVISKAEGKCDEILKQVSQKDPDGVIFKEAELLQEKGKTLLDAATEAKRLVESKVGEALQAVVAMDGDLKRDLKTVRDKIRKGIKDVIDTLQVTKLDGLVKNDLGDLRQSIMDLQKKVKDKGDENDNIVAQQFKDLQSAKTQLEVVTGKDKGSIHQAVEDLDNKFSSEIHSPLSNAVGEVDMAIGKLGEKFQLTDGKKEKLGEIFGILKKRLGRLRQEGRGWKNTGASGLEGIVTGLVNSYANGFTGWEFNKSDRMVGKQSCRITAC</sequence>
<proteinExistence type="predicted"/>
<dbReference type="VEuPathDB" id="PiroplasmaDB:BOVATA_015530"/>
<protein>
    <submittedName>
        <fullName evidence="2">Extracellular matrix-binding ebh, putative</fullName>
    </submittedName>
</protein>
<name>A0A2H6KAP5_9APIC</name>